<dbReference type="SMART" id="SM00345">
    <property type="entry name" value="HTH_GNTR"/>
    <property type="match status" value="1"/>
</dbReference>
<dbReference type="EMBL" id="AP012204">
    <property type="protein sequence ID" value="BAK34347.1"/>
    <property type="molecule type" value="Genomic_DNA"/>
</dbReference>
<protein>
    <submittedName>
        <fullName evidence="5">GntR family transcriptional regulator</fullName>
    </submittedName>
</protein>
<sequence length="239" mass="25174">MTMVTLHETPGSLHDALVEQWGSDIASGRRAPGSKIASDQAAAELGVSRTVVREAVRVLESLGLVEVRQRVGITVRRPEHWIPYDPRVLRWRLAGPDRMAALRSLSELRSAVEPLAARLAAERATPKQCGELAAAVIGMAATSRAANMPAYLEHDKDFHLTLLQASGNPMLAGLSTVVTSVLEGRTEHALMPAVADAEALRLHGEVAAAVQAGAGAAAEASMRAIVAESADAIEQAVSS</sequence>
<keyword evidence="3" id="KW-0804">Transcription</keyword>
<dbReference type="InterPro" id="IPR011711">
    <property type="entry name" value="GntR_C"/>
</dbReference>
<reference evidence="5 6" key="1">
    <citation type="submission" date="2011-05" db="EMBL/GenBank/DDBJ databases">
        <title>Whole genome sequence of Microlunatus phosphovorus NM-1.</title>
        <authorList>
            <person name="Hosoyama A."/>
            <person name="Sasaki K."/>
            <person name="Harada T."/>
            <person name="Igarashi R."/>
            <person name="Kawakoshi A."/>
            <person name="Sasagawa M."/>
            <person name="Fukada J."/>
            <person name="Nakamura S."/>
            <person name="Katano Y."/>
            <person name="Hanada S."/>
            <person name="Kamagata Y."/>
            <person name="Nakamura N."/>
            <person name="Yamazaki S."/>
            <person name="Fujita N."/>
        </authorList>
    </citation>
    <scope>NUCLEOTIDE SEQUENCE [LARGE SCALE GENOMIC DNA]</scope>
    <source>
        <strain evidence="6">ATCC 700054 / DSM 10555 / JCM 9379 / NBRC 101784 / NCIMB 13414 / VKM Ac-1990 / NM-1</strain>
    </source>
</reference>
<keyword evidence="1" id="KW-0805">Transcription regulation</keyword>
<dbReference type="STRING" id="1032480.MLP_13330"/>
<dbReference type="SUPFAM" id="SSF48008">
    <property type="entry name" value="GntR ligand-binding domain-like"/>
    <property type="match status" value="1"/>
</dbReference>
<dbReference type="AlphaFoldDB" id="F5XPN9"/>
<evidence type="ECO:0000259" key="4">
    <source>
        <dbReference type="PROSITE" id="PS50949"/>
    </source>
</evidence>
<dbReference type="KEGG" id="mph:MLP_13330"/>
<dbReference type="HOGENOM" id="CLU_017584_9_4_11"/>
<dbReference type="InterPro" id="IPR008920">
    <property type="entry name" value="TF_FadR/GntR_C"/>
</dbReference>
<keyword evidence="2" id="KW-0238">DNA-binding</keyword>
<dbReference type="PROSITE" id="PS50949">
    <property type="entry name" value="HTH_GNTR"/>
    <property type="match status" value="1"/>
</dbReference>
<evidence type="ECO:0000313" key="6">
    <source>
        <dbReference type="Proteomes" id="UP000007947"/>
    </source>
</evidence>
<evidence type="ECO:0000313" key="5">
    <source>
        <dbReference type="EMBL" id="BAK34347.1"/>
    </source>
</evidence>
<dbReference type="GO" id="GO:0003677">
    <property type="term" value="F:DNA binding"/>
    <property type="evidence" value="ECO:0007669"/>
    <property type="project" value="UniProtKB-KW"/>
</dbReference>
<dbReference type="Gene3D" id="1.10.10.10">
    <property type="entry name" value="Winged helix-like DNA-binding domain superfamily/Winged helix DNA-binding domain"/>
    <property type="match status" value="1"/>
</dbReference>
<dbReference type="PANTHER" id="PTHR43537:SF44">
    <property type="entry name" value="GNTR FAMILY REGULATORY PROTEIN"/>
    <property type="match status" value="1"/>
</dbReference>
<accession>F5XPN9</accession>
<dbReference type="Pfam" id="PF07729">
    <property type="entry name" value="FCD"/>
    <property type="match status" value="1"/>
</dbReference>
<evidence type="ECO:0000256" key="2">
    <source>
        <dbReference type="ARBA" id="ARBA00023125"/>
    </source>
</evidence>
<feature type="domain" description="HTH gntR-type" evidence="4">
    <location>
        <begin position="11"/>
        <end position="78"/>
    </location>
</feature>
<dbReference type="PANTHER" id="PTHR43537">
    <property type="entry name" value="TRANSCRIPTIONAL REGULATOR, GNTR FAMILY"/>
    <property type="match status" value="1"/>
</dbReference>
<dbReference type="Pfam" id="PF00392">
    <property type="entry name" value="GntR"/>
    <property type="match status" value="1"/>
</dbReference>
<dbReference type="InterPro" id="IPR036388">
    <property type="entry name" value="WH-like_DNA-bd_sf"/>
</dbReference>
<dbReference type="Gene3D" id="1.20.120.530">
    <property type="entry name" value="GntR ligand-binding domain-like"/>
    <property type="match status" value="1"/>
</dbReference>
<dbReference type="SMART" id="SM00895">
    <property type="entry name" value="FCD"/>
    <property type="match status" value="1"/>
</dbReference>
<evidence type="ECO:0000256" key="3">
    <source>
        <dbReference type="ARBA" id="ARBA00023163"/>
    </source>
</evidence>
<name>F5XPN9_MICPN</name>
<dbReference type="InterPro" id="IPR000524">
    <property type="entry name" value="Tscrpt_reg_HTH_GntR"/>
</dbReference>
<dbReference type="GO" id="GO:0003700">
    <property type="term" value="F:DNA-binding transcription factor activity"/>
    <property type="evidence" value="ECO:0007669"/>
    <property type="project" value="InterPro"/>
</dbReference>
<evidence type="ECO:0000256" key="1">
    <source>
        <dbReference type="ARBA" id="ARBA00023015"/>
    </source>
</evidence>
<dbReference type="Proteomes" id="UP000007947">
    <property type="component" value="Chromosome"/>
</dbReference>
<dbReference type="InterPro" id="IPR036390">
    <property type="entry name" value="WH_DNA-bd_sf"/>
</dbReference>
<gene>
    <name evidence="5" type="ordered locus">MLP_13330</name>
</gene>
<dbReference type="SUPFAM" id="SSF46785">
    <property type="entry name" value="Winged helix' DNA-binding domain"/>
    <property type="match status" value="1"/>
</dbReference>
<keyword evidence="6" id="KW-1185">Reference proteome</keyword>
<organism evidence="5 6">
    <name type="scientific">Microlunatus phosphovorus (strain ATCC 700054 / DSM 10555 / JCM 9379 / NBRC 101784 / NCIMB 13414 / VKM Ac-1990 / NM-1)</name>
    <dbReference type="NCBI Taxonomy" id="1032480"/>
    <lineage>
        <taxon>Bacteria</taxon>
        <taxon>Bacillati</taxon>
        <taxon>Actinomycetota</taxon>
        <taxon>Actinomycetes</taxon>
        <taxon>Propionibacteriales</taxon>
        <taxon>Propionibacteriaceae</taxon>
        <taxon>Microlunatus</taxon>
    </lineage>
</organism>
<dbReference type="eggNOG" id="COG2186">
    <property type="taxonomic scope" value="Bacteria"/>
</dbReference>
<dbReference type="CDD" id="cd07377">
    <property type="entry name" value="WHTH_GntR"/>
    <property type="match status" value="1"/>
</dbReference>
<proteinExistence type="predicted"/>